<feature type="chain" id="PRO_5019079572" evidence="2">
    <location>
        <begin position="20"/>
        <end position="224"/>
    </location>
</feature>
<evidence type="ECO:0000256" key="1">
    <source>
        <dbReference type="SAM" id="MobiDB-lite"/>
    </source>
</evidence>
<reference evidence="3 4" key="1">
    <citation type="submission" date="2018-08" db="EMBL/GenBank/DDBJ databases">
        <title>Draft genome of the lignicolous fungus Coniochaeta pulveracea.</title>
        <authorList>
            <person name="Borstlap C.J."/>
            <person name="De Witt R.N."/>
            <person name="Botha A."/>
            <person name="Volschenk H."/>
        </authorList>
    </citation>
    <scope>NUCLEOTIDE SEQUENCE [LARGE SCALE GENOMIC DNA]</scope>
    <source>
        <strain evidence="3 4">CAB683</strain>
    </source>
</reference>
<name>A0A420Y724_9PEZI</name>
<dbReference type="AlphaFoldDB" id="A0A420Y724"/>
<feature type="compositionally biased region" description="Basic and acidic residues" evidence="1">
    <location>
        <begin position="211"/>
        <end position="224"/>
    </location>
</feature>
<proteinExistence type="predicted"/>
<gene>
    <name evidence="3" type="ORF">DL546_006293</name>
</gene>
<feature type="region of interest" description="Disordered" evidence="1">
    <location>
        <begin position="32"/>
        <end position="67"/>
    </location>
</feature>
<dbReference type="Proteomes" id="UP000275385">
    <property type="component" value="Unassembled WGS sequence"/>
</dbReference>
<protein>
    <submittedName>
        <fullName evidence="3">Uncharacterized protein</fullName>
    </submittedName>
</protein>
<dbReference type="OrthoDB" id="333176at2759"/>
<evidence type="ECO:0000313" key="4">
    <source>
        <dbReference type="Proteomes" id="UP000275385"/>
    </source>
</evidence>
<organism evidence="3 4">
    <name type="scientific">Coniochaeta pulveracea</name>
    <dbReference type="NCBI Taxonomy" id="177199"/>
    <lineage>
        <taxon>Eukaryota</taxon>
        <taxon>Fungi</taxon>
        <taxon>Dikarya</taxon>
        <taxon>Ascomycota</taxon>
        <taxon>Pezizomycotina</taxon>
        <taxon>Sordariomycetes</taxon>
        <taxon>Sordariomycetidae</taxon>
        <taxon>Coniochaetales</taxon>
        <taxon>Coniochaetaceae</taxon>
        <taxon>Coniochaeta</taxon>
    </lineage>
</organism>
<accession>A0A420Y724</accession>
<keyword evidence="2" id="KW-0732">Signal</keyword>
<evidence type="ECO:0000313" key="3">
    <source>
        <dbReference type="EMBL" id="RKU43663.1"/>
    </source>
</evidence>
<feature type="region of interest" description="Disordered" evidence="1">
    <location>
        <begin position="202"/>
        <end position="224"/>
    </location>
</feature>
<keyword evidence="4" id="KW-1185">Reference proteome</keyword>
<sequence length="224" mass="25643">MSHVAFIMHLVTALHILRGEEHSSKLKCGSVYGENTERSSKNPHASDPPSTQSRKRKRTADTDDQTHDDYLVQHTDTMAMGHNPLPVSSQSLVVTSPLSEASSDPDEWNVLIQCVEQDLLTCWRMLKNVQLKLQMMSAMIRALSNMSCYIDRMPDMVCAECGDEGEDIWPFDRFRGINFHLRGVAVDDTDTYWFRDRRSWTTDTDSTDSEYGEHWDLPQRSAEI</sequence>
<evidence type="ECO:0000256" key="2">
    <source>
        <dbReference type="SAM" id="SignalP"/>
    </source>
</evidence>
<feature type="signal peptide" evidence="2">
    <location>
        <begin position="1"/>
        <end position="19"/>
    </location>
</feature>
<dbReference type="EMBL" id="QVQW01000040">
    <property type="protein sequence ID" value="RKU43663.1"/>
    <property type="molecule type" value="Genomic_DNA"/>
</dbReference>
<comment type="caution">
    <text evidence="3">The sequence shown here is derived from an EMBL/GenBank/DDBJ whole genome shotgun (WGS) entry which is preliminary data.</text>
</comment>